<keyword evidence="5" id="KW-1185">Reference proteome</keyword>
<accession>A0A9P1GSP2</accession>
<evidence type="ECO:0000313" key="4">
    <source>
        <dbReference type="EMBL" id="CAL1173697.1"/>
    </source>
</evidence>
<dbReference type="EMBL" id="CAMXCT010006801">
    <property type="protein sequence ID" value="CAI4020322.1"/>
    <property type="molecule type" value="Genomic_DNA"/>
</dbReference>
<dbReference type="Proteomes" id="UP001152797">
    <property type="component" value="Unassembled WGS sequence"/>
</dbReference>
<feature type="coiled-coil region" evidence="1">
    <location>
        <begin position="75"/>
        <end position="155"/>
    </location>
</feature>
<keyword evidence="1" id="KW-0175">Coiled coil</keyword>
<dbReference type="EMBL" id="CAMXCT030006801">
    <property type="protein sequence ID" value="CAL4807634.1"/>
    <property type="molecule type" value="Genomic_DNA"/>
</dbReference>
<organism evidence="3">
    <name type="scientific">Cladocopium goreaui</name>
    <dbReference type="NCBI Taxonomy" id="2562237"/>
    <lineage>
        <taxon>Eukaryota</taxon>
        <taxon>Sar</taxon>
        <taxon>Alveolata</taxon>
        <taxon>Dinophyceae</taxon>
        <taxon>Suessiales</taxon>
        <taxon>Symbiodiniaceae</taxon>
        <taxon>Cladocopium</taxon>
    </lineage>
</organism>
<protein>
    <submittedName>
        <fullName evidence="3">Uncharacterized protein</fullName>
    </submittedName>
</protein>
<evidence type="ECO:0000256" key="2">
    <source>
        <dbReference type="SAM" id="MobiDB-lite"/>
    </source>
</evidence>
<sequence length="362" mass="41275">MQTAEKVGEAPFRAGPRTTLCARVGGGYIYRPMTSAERAPRSQSSPALHRIYGERRCKQRRETERRDFRLEAPELSLVNEECQQLRVQLQDRRREESRLSSRLDQLESSVYDRMHRLHAVLCRSREEHSDAQSRSEISEERLAALQQQLERIMAEGLRSSGSDPEASRCQFRHVLGPERPRDNSSTAWRQNIDALKESERANRRQSSNLPTVPVEGLRQMADLTLEETQLAEDLPKTDALPREDRPIIDGQAGTRKSQVEATSESLAEVRRMAEFWKMKAEAAERRACAMAEAINELALVADERHVEALEKQLLLQQQLASAEQRCEAFLEVWESVLQMAVPVDEHNGSSSPEDGKSVFIFQ</sequence>
<evidence type="ECO:0000313" key="3">
    <source>
        <dbReference type="EMBL" id="CAI4020322.1"/>
    </source>
</evidence>
<proteinExistence type="predicted"/>
<evidence type="ECO:0000256" key="1">
    <source>
        <dbReference type="SAM" id="Coils"/>
    </source>
</evidence>
<gene>
    <name evidence="3" type="ORF">C1SCF055_LOCUS44745</name>
</gene>
<dbReference type="EMBL" id="CAMXCT020006801">
    <property type="protein sequence ID" value="CAL1173697.1"/>
    <property type="molecule type" value="Genomic_DNA"/>
</dbReference>
<evidence type="ECO:0000313" key="5">
    <source>
        <dbReference type="Proteomes" id="UP001152797"/>
    </source>
</evidence>
<name>A0A9P1GSP2_9DINO</name>
<comment type="caution">
    <text evidence="3">The sequence shown here is derived from an EMBL/GenBank/DDBJ whole genome shotgun (WGS) entry which is preliminary data.</text>
</comment>
<reference evidence="3" key="1">
    <citation type="submission" date="2022-10" db="EMBL/GenBank/DDBJ databases">
        <authorList>
            <person name="Chen Y."/>
            <person name="Dougan E. K."/>
            <person name="Chan C."/>
            <person name="Rhodes N."/>
            <person name="Thang M."/>
        </authorList>
    </citation>
    <scope>NUCLEOTIDE SEQUENCE</scope>
</reference>
<dbReference type="AlphaFoldDB" id="A0A9P1GSP2"/>
<feature type="region of interest" description="Disordered" evidence="2">
    <location>
        <begin position="196"/>
        <end position="215"/>
    </location>
</feature>
<reference evidence="4" key="2">
    <citation type="submission" date="2024-04" db="EMBL/GenBank/DDBJ databases">
        <authorList>
            <person name="Chen Y."/>
            <person name="Shah S."/>
            <person name="Dougan E. K."/>
            <person name="Thang M."/>
            <person name="Chan C."/>
        </authorList>
    </citation>
    <scope>NUCLEOTIDE SEQUENCE [LARGE SCALE GENOMIC DNA]</scope>
</reference>